<sequence length="40" mass="4658">MTTYLYELPPSQVCYSRSVPSFIFRVYSPSMWAVLASRHS</sequence>
<dbReference type="AlphaFoldDB" id="A0A2K8SRK2"/>
<dbReference type="Proteomes" id="UP000232003">
    <property type="component" value="Chromosome"/>
</dbReference>
<evidence type="ECO:0000313" key="1">
    <source>
        <dbReference type="EMBL" id="AUB37445.1"/>
    </source>
</evidence>
<organism evidence="1 2">
    <name type="scientific">Nostoc flagelliforme CCNUN1</name>
    <dbReference type="NCBI Taxonomy" id="2038116"/>
    <lineage>
        <taxon>Bacteria</taxon>
        <taxon>Bacillati</taxon>
        <taxon>Cyanobacteriota</taxon>
        <taxon>Cyanophyceae</taxon>
        <taxon>Nostocales</taxon>
        <taxon>Nostocaceae</taxon>
        <taxon>Nostoc</taxon>
    </lineage>
</organism>
<gene>
    <name evidence="1" type="ORF">COO91_03390</name>
</gene>
<evidence type="ECO:0000313" key="2">
    <source>
        <dbReference type="Proteomes" id="UP000232003"/>
    </source>
</evidence>
<dbReference type="EMBL" id="CP024785">
    <property type="protein sequence ID" value="AUB37445.1"/>
    <property type="molecule type" value="Genomic_DNA"/>
</dbReference>
<protein>
    <submittedName>
        <fullName evidence="1">Uncharacterized protein</fullName>
    </submittedName>
</protein>
<accession>A0A2K8SRK2</accession>
<reference evidence="1 2" key="1">
    <citation type="submission" date="2017-11" db="EMBL/GenBank/DDBJ databases">
        <title>Complete genome of a free-living desiccation-tolerant cyanobacterium and its photosynthetic adaptation to extreme terrestrial habitat.</title>
        <authorList>
            <person name="Shang J."/>
        </authorList>
    </citation>
    <scope>NUCLEOTIDE SEQUENCE [LARGE SCALE GENOMIC DNA]</scope>
    <source>
        <strain evidence="1 2">CCNUN1</strain>
    </source>
</reference>
<proteinExistence type="predicted"/>
<name>A0A2K8SRK2_9NOSO</name>
<dbReference type="KEGG" id="nfl:COO91_03390"/>
<keyword evidence="2" id="KW-1185">Reference proteome</keyword>